<keyword evidence="2" id="KW-0472">Membrane</keyword>
<evidence type="ECO:0000256" key="1">
    <source>
        <dbReference type="SAM" id="MobiDB-lite"/>
    </source>
</evidence>
<dbReference type="Proteomes" id="UP001500843">
    <property type="component" value="Unassembled WGS sequence"/>
</dbReference>
<sequence>MTNDPENPAAHNPDPEPDGRTMPPSGNLQPGETPPASDQVSAPQGHEEHGPPRWVPWVWIVATLVVAGLVAALFGGYAAGLLR</sequence>
<keyword evidence="2" id="KW-0812">Transmembrane</keyword>
<accession>A0ABP8XGH4</accession>
<dbReference type="EMBL" id="BAABHM010000012">
    <property type="protein sequence ID" value="GAA4705445.1"/>
    <property type="molecule type" value="Genomic_DNA"/>
</dbReference>
<proteinExistence type="predicted"/>
<gene>
    <name evidence="3" type="ORF">GCM10023198_29070</name>
</gene>
<feature type="region of interest" description="Disordered" evidence="1">
    <location>
        <begin position="1"/>
        <end position="52"/>
    </location>
</feature>
<evidence type="ECO:0000313" key="4">
    <source>
        <dbReference type="Proteomes" id="UP001500843"/>
    </source>
</evidence>
<dbReference type="Pfam" id="PF20088">
    <property type="entry name" value="DUF6480"/>
    <property type="match status" value="1"/>
</dbReference>
<evidence type="ECO:0000256" key="2">
    <source>
        <dbReference type="SAM" id="Phobius"/>
    </source>
</evidence>
<name>A0ABP8XGH4_9MICO</name>
<dbReference type="InterPro" id="IPR045512">
    <property type="entry name" value="DUF6480"/>
</dbReference>
<evidence type="ECO:0000313" key="3">
    <source>
        <dbReference type="EMBL" id="GAA4705445.1"/>
    </source>
</evidence>
<feature type="transmembrane region" description="Helical" evidence="2">
    <location>
        <begin position="57"/>
        <end position="82"/>
    </location>
</feature>
<feature type="compositionally biased region" description="Polar residues" evidence="1">
    <location>
        <begin position="24"/>
        <end position="42"/>
    </location>
</feature>
<reference evidence="4" key="1">
    <citation type="journal article" date="2019" name="Int. J. Syst. Evol. Microbiol.">
        <title>The Global Catalogue of Microorganisms (GCM) 10K type strain sequencing project: providing services to taxonomists for standard genome sequencing and annotation.</title>
        <authorList>
            <consortium name="The Broad Institute Genomics Platform"/>
            <consortium name="The Broad Institute Genome Sequencing Center for Infectious Disease"/>
            <person name="Wu L."/>
            <person name="Ma J."/>
        </authorList>
    </citation>
    <scope>NUCLEOTIDE SEQUENCE [LARGE SCALE GENOMIC DNA]</scope>
    <source>
        <strain evidence="4">JCM 17975</strain>
    </source>
</reference>
<dbReference type="RefSeq" id="WP_253869505.1">
    <property type="nucleotide sequence ID" value="NZ_BAABHM010000012.1"/>
</dbReference>
<comment type="caution">
    <text evidence="3">The sequence shown here is derived from an EMBL/GenBank/DDBJ whole genome shotgun (WGS) entry which is preliminary data.</text>
</comment>
<organism evidence="3 4">
    <name type="scientific">Promicromonospora umidemergens</name>
    <dbReference type="NCBI Taxonomy" id="629679"/>
    <lineage>
        <taxon>Bacteria</taxon>
        <taxon>Bacillati</taxon>
        <taxon>Actinomycetota</taxon>
        <taxon>Actinomycetes</taxon>
        <taxon>Micrococcales</taxon>
        <taxon>Promicromonosporaceae</taxon>
        <taxon>Promicromonospora</taxon>
    </lineage>
</organism>
<keyword evidence="2" id="KW-1133">Transmembrane helix</keyword>
<keyword evidence="4" id="KW-1185">Reference proteome</keyword>
<protein>
    <submittedName>
        <fullName evidence="3">Uncharacterized protein</fullName>
    </submittedName>
</protein>